<gene>
    <name evidence="1" type="ORF">CITCOLO1_LOCUS19574</name>
</gene>
<proteinExistence type="predicted"/>
<protein>
    <submittedName>
        <fullName evidence="1">Uncharacterized protein</fullName>
    </submittedName>
</protein>
<accession>A0ABP0Z5R0</accession>
<dbReference type="PANTHER" id="PTHR38398:SF1">
    <property type="entry name" value="EXPRESSED PROTEIN"/>
    <property type="match status" value="1"/>
</dbReference>
<evidence type="ECO:0000313" key="1">
    <source>
        <dbReference type="EMBL" id="CAK9327203.1"/>
    </source>
</evidence>
<evidence type="ECO:0000313" key="2">
    <source>
        <dbReference type="Proteomes" id="UP001642487"/>
    </source>
</evidence>
<dbReference type="EMBL" id="OZ021742">
    <property type="protein sequence ID" value="CAK9327203.1"/>
    <property type="molecule type" value="Genomic_DNA"/>
</dbReference>
<organism evidence="1 2">
    <name type="scientific">Citrullus colocynthis</name>
    <name type="common">colocynth</name>
    <dbReference type="NCBI Taxonomy" id="252529"/>
    <lineage>
        <taxon>Eukaryota</taxon>
        <taxon>Viridiplantae</taxon>
        <taxon>Streptophyta</taxon>
        <taxon>Embryophyta</taxon>
        <taxon>Tracheophyta</taxon>
        <taxon>Spermatophyta</taxon>
        <taxon>Magnoliopsida</taxon>
        <taxon>eudicotyledons</taxon>
        <taxon>Gunneridae</taxon>
        <taxon>Pentapetalae</taxon>
        <taxon>rosids</taxon>
        <taxon>fabids</taxon>
        <taxon>Cucurbitales</taxon>
        <taxon>Cucurbitaceae</taxon>
        <taxon>Benincaseae</taxon>
        <taxon>Citrullus</taxon>
    </lineage>
</organism>
<reference evidence="1 2" key="1">
    <citation type="submission" date="2024-03" db="EMBL/GenBank/DDBJ databases">
        <authorList>
            <person name="Gkanogiannis A."/>
            <person name="Becerra Lopez-Lavalle L."/>
        </authorList>
    </citation>
    <scope>NUCLEOTIDE SEQUENCE [LARGE SCALE GENOMIC DNA]</scope>
</reference>
<keyword evidence="2" id="KW-1185">Reference proteome</keyword>
<dbReference type="PANTHER" id="PTHR38398">
    <property type="entry name" value="EXPRESSED PROTEIN"/>
    <property type="match status" value="1"/>
</dbReference>
<sequence>MVKHQQVQPPQAAATAKQIQCNKAKYPKFKRSSSDVEEDGASSAMLLLACIAFAPNFSSIAD</sequence>
<name>A0ABP0Z5R0_9ROSI</name>
<dbReference type="Proteomes" id="UP001642487">
    <property type="component" value="Chromosome 8"/>
</dbReference>